<dbReference type="AlphaFoldDB" id="A0AAE3EY89"/>
<name>A0AAE3EY89_9FLAO</name>
<evidence type="ECO:0000256" key="3">
    <source>
        <dbReference type="ARBA" id="ARBA00023163"/>
    </source>
</evidence>
<keyword evidence="7" id="KW-1185">Reference proteome</keyword>
<comment type="caution">
    <text evidence="6">The sequence shown here is derived from an EMBL/GenBank/DDBJ whole genome shotgun (WGS) entry which is preliminary data.</text>
</comment>
<dbReference type="SUPFAM" id="SSF48498">
    <property type="entry name" value="Tetracyclin repressor-like, C-terminal domain"/>
    <property type="match status" value="1"/>
</dbReference>
<organism evidence="6 7">
    <name type="scientific">Cerina litoralis</name>
    <dbReference type="NCBI Taxonomy" id="2874477"/>
    <lineage>
        <taxon>Bacteria</taxon>
        <taxon>Pseudomonadati</taxon>
        <taxon>Bacteroidota</taxon>
        <taxon>Flavobacteriia</taxon>
        <taxon>Flavobacteriales</taxon>
        <taxon>Flavobacteriaceae</taxon>
        <taxon>Cerina</taxon>
    </lineage>
</organism>
<dbReference type="EMBL" id="JAIRBC010000020">
    <property type="protein sequence ID" value="MCG2461796.1"/>
    <property type="molecule type" value="Genomic_DNA"/>
</dbReference>
<dbReference type="GO" id="GO:0003677">
    <property type="term" value="F:DNA binding"/>
    <property type="evidence" value="ECO:0007669"/>
    <property type="project" value="UniProtKB-UniRule"/>
</dbReference>
<dbReference type="PRINTS" id="PR00455">
    <property type="entry name" value="HTHTETR"/>
</dbReference>
<evidence type="ECO:0000256" key="4">
    <source>
        <dbReference type="PROSITE-ProRule" id="PRU00335"/>
    </source>
</evidence>
<evidence type="ECO:0000259" key="5">
    <source>
        <dbReference type="PROSITE" id="PS50977"/>
    </source>
</evidence>
<dbReference type="InterPro" id="IPR023772">
    <property type="entry name" value="DNA-bd_HTH_TetR-type_CS"/>
</dbReference>
<dbReference type="PANTHER" id="PTHR47506">
    <property type="entry name" value="TRANSCRIPTIONAL REGULATORY PROTEIN"/>
    <property type="match status" value="1"/>
</dbReference>
<evidence type="ECO:0000313" key="6">
    <source>
        <dbReference type="EMBL" id="MCG2461796.1"/>
    </source>
</evidence>
<gene>
    <name evidence="6" type="ORF">K8352_13640</name>
</gene>
<dbReference type="InterPro" id="IPR009057">
    <property type="entry name" value="Homeodomain-like_sf"/>
</dbReference>
<dbReference type="PROSITE" id="PS50977">
    <property type="entry name" value="HTH_TETR_2"/>
    <property type="match status" value="1"/>
</dbReference>
<dbReference type="Proteomes" id="UP001200642">
    <property type="component" value="Unassembled WGS sequence"/>
</dbReference>
<keyword evidence="2 4" id="KW-0238">DNA-binding</keyword>
<reference evidence="6" key="1">
    <citation type="submission" date="2023-02" db="EMBL/GenBank/DDBJ databases">
        <title>Genome of Flavobacteriaceae gen. nov. sp. strain F89.</title>
        <authorList>
            <person name="Wang Y."/>
        </authorList>
    </citation>
    <scope>NUCLEOTIDE SEQUENCE</scope>
    <source>
        <strain evidence="6">F89</strain>
    </source>
</reference>
<keyword evidence="1" id="KW-0805">Transcription regulation</keyword>
<dbReference type="InterPro" id="IPR036271">
    <property type="entry name" value="Tet_transcr_reg_TetR-rel_C_sf"/>
</dbReference>
<proteinExistence type="predicted"/>
<feature type="DNA-binding region" description="H-T-H motif" evidence="4">
    <location>
        <begin position="28"/>
        <end position="47"/>
    </location>
</feature>
<evidence type="ECO:0000313" key="7">
    <source>
        <dbReference type="Proteomes" id="UP001200642"/>
    </source>
</evidence>
<evidence type="ECO:0000256" key="1">
    <source>
        <dbReference type="ARBA" id="ARBA00023015"/>
    </source>
</evidence>
<dbReference type="InterPro" id="IPR001647">
    <property type="entry name" value="HTH_TetR"/>
</dbReference>
<dbReference type="PANTHER" id="PTHR47506:SF6">
    <property type="entry name" value="HTH-TYPE TRANSCRIPTIONAL REPRESSOR NEMR"/>
    <property type="match status" value="1"/>
</dbReference>
<protein>
    <submittedName>
        <fullName evidence="6">TetR/AcrR family transcriptional regulator</fullName>
    </submittedName>
</protein>
<dbReference type="PROSITE" id="PS01081">
    <property type="entry name" value="HTH_TETR_1"/>
    <property type="match status" value="1"/>
</dbReference>
<evidence type="ECO:0000256" key="2">
    <source>
        <dbReference type="ARBA" id="ARBA00023125"/>
    </source>
</evidence>
<dbReference type="Pfam" id="PF00440">
    <property type="entry name" value="TetR_N"/>
    <property type="match status" value="1"/>
</dbReference>
<accession>A0AAE3EY89</accession>
<keyword evidence="3" id="KW-0804">Transcription</keyword>
<feature type="domain" description="HTH tetR-type" evidence="5">
    <location>
        <begin position="5"/>
        <end position="65"/>
    </location>
</feature>
<dbReference type="Gene3D" id="1.10.357.10">
    <property type="entry name" value="Tetracycline Repressor, domain 2"/>
    <property type="match status" value="1"/>
</dbReference>
<dbReference type="SUPFAM" id="SSF46689">
    <property type="entry name" value="Homeodomain-like"/>
    <property type="match status" value="1"/>
</dbReference>
<sequence length="214" mass="24697">MKKKIPNKELILRHAYSLFLQNGYNSVSIKDIMEISNLSKGAIYHHFRSKEDIFLETLEQYFFSALDIDPDIFKGHSFREQVKVAYMFAVDLFVKVETLEEKGVAYPIQKFYKLQLECESFPAIREKFKESSIAYRKQIQNLVEQGMASKEVQTGLDSESISYQIVGMIEGVAIHNSTIENQVGKILGGKYDRIFESYLEFICIPPKTISPIKQ</sequence>
<dbReference type="RefSeq" id="WP_317902938.1">
    <property type="nucleotide sequence ID" value="NZ_JAIRBC010000020.1"/>
</dbReference>